<reference evidence="2" key="1">
    <citation type="submission" date="2025-08" db="UniProtKB">
        <authorList>
            <consortium name="RefSeq"/>
        </authorList>
    </citation>
    <scope>IDENTIFICATION</scope>
</reference>
<sequence length="503" mass="57839">MSNPKTRPKRRYSEQFLKSGFIAVETNRKETAPLCLICLQVLSNESMRSCRLQHHLKSKHPQKAASPLEYFESLKESFENRPRVGSLFANSRSAAIRVQQASYEISLLIAKTGNNHSVGEQLIKPAIATFLKTVGQTDDKEVAALPLSNNTVCRRIDRMAEDIEQKLVEKLRSRSFSLQMDESTIRQSEALLMSYVRYIDQEDLKEEMLFCRSLETTTTATDIYKQVREYLSEHKIPIENMVSCVADGAPAMMGRKKGCLKMLKDDNPGMLTIHCVIHRENLVARTLSPSLHKVMQAVIKCVNEIKAKPKFERLFEQFCHGQQEAHVRLLIHTEIRWLSKGNCLRRFMELFDAVVEFLKDKEEVALLTSFEGKILLQGKKVSLIEAQESIQGFIKFLRVAANNVRARKLDQFLWLKKCKLSEGALMIIVEHMSTLIENFNERFSDLIEMKFPLWVSQPFLVDLNEAELEFQQELAELQSNLPMEGVFRNTGPRAWLCHGIREK</sequence>
<dbReference type="PANTHER" id="PTHR45913:SF19">
    <property type="entry name" value="LOW QUALITY PROTEIN: ZINC FINGER BED DOMAIN-CONTAINING PROTEIN 5-LIKE"/>
    <property type="match status" value="1"/>
</dbReference>
<dbReference type="Proteomes" id="UP000694867">
    <property type="component" value="Unplaced"/>
</dbReference>
<evidence type="ECO:0000313" key="2">
    <source>
        <dbReference type="RefSeq" id="XP_028967201.1"/>
    </source>
</evidence>
<evidence type="ECO:0000313" key="1">
    <source>
        <dbReference type="Proteomes" id="UP000694867"/>
    </source>
</evidence>
<accession>A0AAJ7WHF1</accession>
<protein>
    <submittedName>
        <fullName evidence="2">SCAN domain-containing protein 3</fullName>
    </submittedName>
</protein>
<proteinExistence type="predicted"/>
<dbReference type="PANTHER" id="PTHR45913">
    <property type="entry name" value="EPM2A-INTERACTING PROTEIN 1"/>
    <property type="match status" value="1"/>
</dbReference>
<dbReference type="InterPro" id="IPR012337">
    <property type="entry name" value="RNaseH-like_sf"/>
</dbReference>
<dbReference type="GeneID" id="100902666"/>
<dbReference type="RefSeq" id="XP_028967201.1">
    <property type="nucleotide sequence ID" value="XM_029111368.1"/>
</dbReference>
<dbReference type="KEGG" id="goe:100902666"/>
<organism evidence="1 2">
    <name type="scientific">Galendromus occidentalis</name>
    <name type="common">western predatory mite</name>
    <dbReference type="NCBI Taxonomy" id="34638"/>
    <lineage>
        <taxon>Eukaryota</taxon>
        <taxon>Metazoa</taxon>
        <taxon>Ecdysozoa</taxon>
        <taxon>Arthropoda</taxon>
        <taxon>Chelicerata</taxon>
        <taxon>Arachnida</taxon>
        <taxon>Acari</taxon>
        <taxon>Parasitiformes</taxon>
        <taxon>Mesostigmata</taxon>
        <taxon>Gamasina</taxon>
        <taxon>Phytoseioidea</taxon>
        <taxon>Phytoseiidae</taxon>
        <taxon>Typhlodrominae</taxon>
        <taxon>Galendromus</taxon>
    </lineage>
</organism>
<dbReference type="SUPFAM" id="SSF53098">
    <property type="entry name" value="Ribonuclease H-like"/>
    <property type="match status" value="1"/>
</dbReference>
<keyword evidence="1" id="KW-1185">Reference proteome</keyword>
<name>A0AAJ7WHF1_9ACAR</name>
<dbReference type="AlphaFoldDB" id="A0AAJ7WHF1"/>
<gene>
    <name evidence="2" type="primary">LOC100902666</name>
</gene>